<gene>
    <name evidence="1" type="ORF">AAJ76_110006322</name>
</gene>
<proteinExistence type="predicted"/>
<dbReference type="AlphaFoldDB" id="A0A0F9WGH0"/>
<dbReference type="VEuPathDB" id="MicrosporidiaDB:AAJ76_110006322"/>
<dbReference type="Proteomes" id="UP000034350">
    <property type="component" value="Unassembled WGS sequence"/>
</dbReference>
<dbReference type="GeneID" id="36318665"/>
<sequence length="43" mass="5316">MIPQSLMEEKESYLKQLEKRKIISSLNLERRNTIRDIERLKRE</sequence>
<keyword evidence="2" id="KW-1185">Reference proteome</keyword>
<accession>A0A0F9WGH0</accession>
<reference evidence="1 2" key="1">
    <citation type="journal article" date="2015" name="Environ. Microbiol.">
        <title>Genome analyses suggest the presence of polyploidy and recent human-driven expansions in eight global populations of the honeybee pathogen Nosema ceranae.</title>
        <authorList>
            <person name="Pelin A."/>
            <person name="Selman M."/>
            <person name="Aris-Brosou S."/>
            <person name="Farinelli L."/>
            <person name="Corradi N."/>
        </authorList>
    </citation>
    <scope>NUCLEOTIDE SEQUENCE [LARGE SCALE GENOMIC DNA]</scope>
    <source>
        <strain evidence="1 2">PA08 1199</strain>
    </source>
</reference>
<organism evidence="1 2">
    <name type="scientific">Vairimorpha ceranae</name>
    <dbReference type="NCBI Taxonomy" id="40302"/>
    <lineage>
        <taxon>Eukaryota</taxon>
        <taxon>Fungi</taxon>
        <taxon>Fungi incertae sedis</taxon>
        <taxon>Microsporidia</taxon>
        <taxon>Nosematidae</taxon>
        <taxon>Vairimorpha</taxon>
    </lineage>
</organism>
<evidence type="ECO:0000313" key="2">
    <source>
        <dbReference type="Proteomes" id="UP000034350"/>
    </source>
</evidence>
<dbReference type="EMBL" id="JPQZ01000011">
    <property type="protein sequence ID" value="KKO75810.1"/>
    <property type="molecule type" value="Genomic_DNA"/>
</dbReference>
<dbReference type="RefSeq" id="XP_024331552.1">
    <property type="nucleotide sequence ID" value="XM_024473768.1"/>
</dbReference>
<comment type="caution">
    <text evidence="1">The sequence shown here is derived from an EMBL/GenBank/DDBJ whole genome shotgun (WGS) entry which is preliminary data.</text>
</comment>
<evidence type="ECO:0000313" key="1">
    <source>
        <dbReference type="EMBL" id="KKO75810.1"/>
    </source>
</evidence>
<name>A0A0F9WGH0_9MICR</name>
<protein>
    <submittedName>
        <fullName evidence="1">Uncharacterized protein</fullName>
    </submittedName>
</protein>